<accession>A0A4U6BWT5</accession>
<proteinExistence type="predicted"/>
<sequence length="124" mass="14044">MSRRIELETASVEDLVALFADIAVKQNAALENIRSSEYNRLYGEMEEVAAQLKSREGDQRRALLPLYTHPNPTVRFKAAIATLALAPREARDVLQLIKDRKEYPIAMNASQMLRAVDEGRYIPT</sequence>
<dbReference type="Pfam" id="PF09450">
    <property type="entry name" value="DUF2019"/>
    <property type="match status" value="1"/>
</dbReference>
<evidence type="ECO:0000313" key="2">
    <source>
        <dbReference type="EMBL" id="TKT73688.1"/>
    </source>
</evidence>
<dbReference type="SUPFAM" id="SSF48371">
    <property type="entry name" value="ARM repeat"/>
    <property type="match status" value="1"/>
</dbReference>
<evidence type="ECO:0000259" key="1">
    <source>
        <dbReference type="Pfam" id="PF09450"/>
    </source>
</evidence>
<dbReference type="InterPro" id="IPR016024">
    <property type="entry name" value="ARM-type_fold"/>
</dbReference>
<name>A0A4U6BWT5_9BRAD</name>
<dbReference type="OrthoDB" id="7963325at2"/>
<organism evidence="2 3">
    <name type="scientific">Afipia massiliensis</name>
    <dbReference type="NCBI Taxonomy" id="211460"/>
    <lineage>
        <taxon>Bacteria</taxon>
        <taxon>Pseudomonadati</taxon>
        <taxon>Pseudomonadota</taxon>
        <taxon>Alphaproteobacteria</taxon>
        <taxon>Hyphomicrobiales</taxon>
        <taxon>Nitrobacteraceae</taxon>
        <taxon>Afipia</taxon>
    </lineage>
</organism>
<dbReference type="Proteomes" id="UP000034832">
    <property type="component" value="Unassembled WGS sequence"/>
</dbReference>
<dbReference type="InterPro" id="IPR018568">
    <property type="entry name" value="DUF2019"/>
</dbReference>
<gene>
    <name evidence="2" type="ORF">YH63_020920</name>
</gene>
<comment type="caution">
    <text evidence="2">The sequence shown here is derived from an EMBL/GenBank/DDBJ whole genome shotgun (WGS) entry which is preliminary data.</text>
</comment>
<feature type="domain" description="DUF2019" evidence="1">
    <location>
        <begin position="13"/>
        <end position="117"/>
    </location>
</feature>
<dbReference type="Gene3D" id="1.25.40.70">
    <property type="entry name" value="Phosphatidylinositol 3-kinase, accessory domain (PIK)"/>
    <property type="match status" value="1"/>
</dbReference>
<dbReference type="RefSeq" id="WP_046830194.1">
    <property type="nucleotide sequence ID" value="NZ_LBIA02000001.1"/>
</dbReference>
<dbReference type="EMBL" id="LBIA02000001">
    <property type="protein sequence ID" value="TKT73688.1"/>
    <property type="molecule type" value="Genomic_DNA"/>
</dbReference>
<dbReference type="InterPro" id="IPR042236">
    <property type="entry name" value="PI3K_accessory_sf"/>
</dbReference>
<protein>
    <submittedName>
        <fullName evidence="2">DUF2019 domain-containing protein</fullName>
    </submittedName>
</protein>
<keyword evidence="3" id="KW-1185">Reference proteome</keyword>
<dbReference type="AlphaFoldDB" id="A0A4U6BWT5"/>
<reference evidence="2" key="1">
    <citation type="submission" date="2019-04" db="EMBL/GenBank/DDBJ databases">
        <title>Whole genome sequencing of cave bacteria.</title>
        <authorList>
            <person name="Gan H.M."/>
            <person name="Barton H."/>
            <person name="Savka M.A."/>
        </authorList>
    </citation>
    <scope>NUCLEOTIDE SEQUENCE [LARGE SCALE GENOMIC DNA]</scope>
    <source>
        <strain evidence="2">LC387</strain>
    </source>
</reference>
<evidence type="ECO:0000313" key="3">
    <source>
        <dbReference type="Proteomes" id="UP000034832"/>
    </source>
</evidence>